<keyword evidence="2" id="KW-1185">Reference proteome</keyword>
<dbReference type="RefSeq" id="WP_251804244.1">
    <property type="nucleotide sequence ID" value="NZ_JAMQOL010000078.1"/>
</dbReference>
<reference evidence="1 2" key="1">
    <citation type="submission" date="2022-06" db="EMBL/GenBank/DDBJ databases">
        <title>Actinoplanes abujensis sp. nov., isolated from Nigerian arid soil.</title>
        <authorList>
            <person name="Ding P."/>
        </authorList>
    </citation>
    <scope>NUCLEOTIDE SEQUENCE [LARGE SCALE GENOMIC DNA]</scope>
    <source>
        <strain evidence="2">TRM88002</strain>
    </source>
</reference>
<comment type="caution">
    <text evidence="1">The sequence shown here is derived from an EMBL/GenBank/DDBJ whole genome shotgun (WGS) entry which is preliminary data.</text>
</comment>
<accession>A0ABT0YEN4</accession>
<evidence type="ECO:0000313" key="1">
    <source>
        <dbReference type="EMBL" id="MCM4084494.1"/>
    </source>
</evidence>
<name>A0ABT0YEN4_9ACTN</name>
<organism evidence="1 2">
    <name type="scientific">Paractinoplanes hotanensis</name>
    <dbReference type="NCBI Taxonomy" id="2906497"/>
    <lineage>
        <taxon>Bacteria</taxon>
        <taxon>Bacillati</taxon>
        <taxon>Actinomycetota</taxon>
        <taxon>Actinomycetes</taxon>
        <taxon>Micromonosporales</taxon>
        <taxon>Micromonosporaceae</taxon>
        <taxon>Paractinoplanes</taxon>
    </lineage>
</organism>
<protein>
    <submittedName>
        <fullName evidence="1">Uncharacterized protein</fullName>
    </submittedName>
</protein>
<gene>
    <name evidence="1" type="ORF">LXN57_43870</name>
</gene>
<dbReference type="EMBL" id="JAMQOL010000078">
    <property type="protein sequence ID" value="MCM4084494.1"/>
    <property type="molecule type" value="Genomic_DNA"/>
</dbReference>
<proteinExistence type="predicted"/>
<dbReference type="Proteomes" id="UP001523216">
    <property type="component" value="Unassembled WGS sequence"/>
</dbReference>
<sequence>MPERHFRTHWITRSRRALRRAGLVRRLGWDLLRDLDADEAARLAMVRKPLMTKPDFRELVKVHGYRTLVVPDFLTGCGVLDRYAAAAFRRGRPRVARIAVVVFLATRNPEPACVPAPGSEVCQTPATELIQERLYATLP</sequence>
<evidence type="ECO:0000313" key="2">
    <source>
        <dbReference type="Proteomes" id="UP001523216"/>
    </source>
</evidence>